<dbReference type="PANTHER" id="PTHR22602">
    <property type="entry name" value="TRANSFERASE CAF17, MITOCHONDRIAL-RELATED"/>
    <property type="match status" value="1"/>
</dbReference>
<proteinExistence type="predicted"/>
<dbReference type="Gene3D" id="3.30.1360.120">
    <property type="entry name" value="Probable tRNA modification gtpase trme, domain 1"/>
    <property type="match status" value="1"/>
</dbReference>
<organism evidence="3 4">
    <name type="scientific">Vineibacter terrae</name>
    <dbReference type="NCBI Taxonomy" id="2586908"/>
    <lineage>
        <taxon>Bacteria</taxon>
        <taxon>Pseudomonadati</taxon>
        <taxon>Pseudomonadota</taxon>
        <taxon>Alphaproteobacteria</taxon>
        <taxon>Hyphomicrobiales</taxon>
        <taxon>Vineibacter</taxon>
    </lineage>
</organism>
<dbReference type="AlphaFoldDB" id="A0A5C8PED0"/>
<dbReference type="InterPro" id="IPR057460">
    <property type="entry name" value="CAF17_C"/>
</dbReference>
<dbReference type="RefSeq" id="WP_147850211.1">
    <property type="nucleotide sequence ID" value="NZ_VDUZ01000037.1"/>
</dbReference>
<dbReference type="NCBIfam" id="TIGR03317">
    <property type="entry name" value="ygfZ_signature"/>
    <property type="match status" value="1"/>
</dbReference>
<name>A0A5C8PED0_9HYPH</name>
<dbReference type="EMBL" id="VDUZ01000037">
    <property type="protein sequence ID" value="TXL71993.1"/>
    <property type="molecule type" value="Genomic_DNA"/>
</dbReference>
<evidence type="ECO:0000259" key="2">
    <source>
        <dbReference type="Pfam" id="PF25455"/>
    </source>
</evidence>
<accession>A0A5C8PED0</accession>
<dbReference type="InterPro" id="IPR045179">
    <property type="entry name" value="YgfZ/GcvT"/>
</dbReference>
<dbReference type="Pfam" id="PF25455">
    <property type="entry name" value="Beta-barrel_CAF17_C"/>
    <property type="match status" value="1"/>
</dbReference>
<dbReference type="GO" id="GO:0016226">
    <property type="term" value="P:iron-sulfur cluster assembly"/>
    <property type="evidence" value="ECO:0007669"/>
    <property type="project" value="TreeGrafter"/>
</dbReference>
<evidence type="ECO:0000313" key="3">
    <source>
        <dbReference type="EMBL" id="TXL71993.1"/>
    </source>
</evidence>
<feature type="domain" description="CAF17 C-terminal" evidence="2">
    <location>
        <begin position="226"/>
        <end position="298"/>
    </location>
</feature>
<reference evidence="3 4" key="1">
    <citation type="submission" date="2019-06" db="EMBL/GenBank/DDBJ databases">
        <title>New taxonomy in bacterial strain CC-CFT640, isolated from vineyard.</title>
        <authorList>
            <person name="Lin S.-Y."/>
            <person name="Tsai C.-F."/>
            <person name="Young C.-C."/>
        </authorList>
    </citation>
    <scope>NUCLEOTIDE SEQUENCE [LARGE SCALE GENOMIC DNA]</scope>
    <source>
        <strain evidence="3 4">CC-CFT640</strain>
    </source>
</reference>
<dbReference type="SUPFAM" id="SSF103025">
    <property type="entry name" value="Folate-binding domain"/>
    <property type="match status" value="1"/>
</dbReference>
<dbReference type="InterPro" id="IPR017703">
    <property type="entry name" value="YgfZ/GCV_T_CS"/>
</dbReference>
<gene>
    <name evidence="3" type="ORF">FHP25_27550</name>
</gene>
<dbReference type="InterPro" id="IPR027266">
    <property type="entry name" value="TrmE/GcvT-like"/>
</dbReference>
<keyword evidence="4" id="KW-1185">Reference proteome</keyword>
<dbReference type="PANTHER" id="PTHR22602:SF0">
    <property type="entry name" value="TRANSFERASE CAF17, MITOCHONDRIAL-RELATED"/>
    <property type="match status" value="1"/>
</dbReference>
<sequence>MSALRFSTVVHRGALRIEGQDRVPFLQGLISNDVTRVSPTQAIYAALLTPQGRFLWDMFVTATGDALLLDVERDRAAELMKKLALYKLRAKVVLQNPGEGIEIVVAYGEGAAAALGLPATSGAARAIDDAIAYVDPRLPALGVRLIAPDGHAAALLAAEGFAAAPFDDYESLRLALGVPDGSRDLPVDKALLLENGFDELNGVDWAKGCYMGQELTARTKYRALIRKRLLPVTVEGPLPAAGTPVMLGDQEAGEMRSGAAGHALALLRLEAVDKAAAGAGALKAGDALLTPQIPDWLRRPEPAP</sequence>
<dbReference type="Proteomes" id="UP000321638">
    <property type="component" value="Unassembled WGS sequence"/>
</dbReference>
<protein>
    <submittedName>
        <fullName evidence="3">Folate-binding protein YgfZ</fullName>
    </submittedName>
</protein>
<dbReference type="OrthoDB" id="9796287at2"/>
<evidence type="ECO:0000313" key="4">
    <source>
        <dbReference type="Proteomes" id="UP000321638"/>
    </source>
</evidence>
<keyword evidence="1" id="KW-0809">Transit peptide</keyword>
<evidence type="ECO:0000256" key="1">
    <source>
        <dbReference type="ARBA" id="ARBA00022946"/>
    </source>
</evidence>
<comment type="caution">
    <text evidence="3">The sequence shown here is derived from an EMBL/GenBank/DDBJ whole genome shotgun (WGS) entry which is preliminary data.</text>
</comment>